<evidence type="ECO:0000313" key="7">
    <source>
        <dbReference type="Proteomes" id="UP000004810"/>
    </source>
</evidence>
<reference evidence="7" key="1">
    <citation type="submission" date="2012-08" db="EMBL/GenBank/DDBJ databases">
        <title>The Genome Sequence of Wuchereria bancrofti.</title>
        <authorList>
            <person name="Nutman T.B."/>
            <person name="Fink D.L."/>
            <person name="Russ C."/>
            <person name="Young S."/>
            <person name="Zeng Q."/>
            <person name="Koehrsen M."/>
            <person name="Alvarado L."/>
            <person name="Berlin A."/>
            <person name="Chapman S.B."/>
            <person name="Chen Z."/>
            <person name="Freedman E."/>
            <person name="Gellesch M."/>
            <person name="Goldberg J."/>
            <person name="Griggs A."/>
            <person name="Gujja S."/>
            <person name="Heilman E.R."/>
            <person name="Heiman D."/>
            <person name="Hepburn T."/>
            <person name="Howarth C."/>
            <person name="Jen D."/>
            <person name="Larson L."/>
            <person name="Lewis B."/>
            <person name="Mehta T."/>
            <person name="Park D."/>
            <person name="Pearson M."/>
            <person name="Roberts A."/>
            <person name="Saif S."/>
            <person name="Shea T."/>
            <person name="Shenoy N."/>
            <person name="Sisk P."/>
            <person name="Stolte C."/>
            <person name="Sykes S."/>
            <person name="Walk T."/>
            <person name="White J."/>
            <person name="Yandava C."/>
            <person name="Haas B."/>
            <person name="Henn M.R."/>
            <person name="Nusbaum C."/>
            <person name="Birren B."/>
        </authorList>
    </citation>
    <scope>NUCLEOTIDE SEQUENCE [LARGE SCALE GENOMIC DNA]</scope>
    <source>
        <strain evidence="7">NA</strain>
    </source>
</reference>
<dbReference type="PROSITE" id="PS51115">
    <property type="entry name" value="LAMININ_IVA"/>
    <property type="match status" value="1"/>
</dbReference>
<organism evidence="6 7">
    <name type="scientific">Wuchereria bancrofti</name>
    <dbReference type="NCBI Taxonomy" id="6293"/>
    <lineage>
        <taxon>Eukaryota</taxon>
        <taxon>Metazoa</taxon>
        <taxon>Ecdysozoa</taxon>
        <taxon>Nematoda</taxon>
        <taxon>Chromadorea</taxon>
        <taxon>Rhabditida</taxon>
        <taxon>Spirurina</taxon>
        <taxon>Spiruromorpha</taxon>
        <taxon>Filarioidea</taxon>
        <taxon>Onchocercidae</taxon>
        <taxon>Wuchereria</taxon>
    </lineage>
</organism>
<evidence type="ECO:0000313" key="6">
    <source>
        <dbReference type="EMBL" id="EJW73277.1"/>
    </source>
</evidence>
<keyword evidence="4" id="KW-0325">Glycoprotein</keyword>
<feature type="domain" description="Laminin IV type A" evidence="5">
    <location>
        <begin position="1"/>
        <end position="91"/>
    </location>
</feature>
<keyword evidence="3" id="KW-1015">Disulfide bond</keyword>
<protein>
    <recommendedName>
        <fullName evidence="5">Laminin IV type A domain-containing protein</fullName>
    </recommendedName>
</protein>
<dbReference type="AlphaFoldDB" id="J9E8G6"/>
<accession>J9E8G6</accession>
<dbReference type="SMART" id="SM00281">
    <property type="entry name" value="LamB"/>
    <property type="match status" value="1"/>
</dbReference>
<keyword evidence="2" id="KW-0677">Repeat</keyword>
<name>J9E8G6_WUCBA</name>
<sequence>MVTFSEPSYQTMYWKLPTRFLGNKLTAYGGELAFDIQYSCTGSVNNEPLIVLRGNGITLVHRPTDKHMFTSDQIIRYTINTYEVCFSIYLK</sequence>
<proteinExistence type="predicted"/>
<evidence type="ECO:0000259" key="5">
    <source>
        <dbReference type="PROSITE" id="PS51115"/>
    </source>
</evidence>
<gene>
    <name evidence="6" type="ORF">WUBG_15820</name>
</gene>
<evidence type="ECO:0000256" key="1">
    <source>
        <dbReference type="ARBA" id="ARBA00022729"/>
    </source>
</evidence>
<evidence type="ECO:0000256" key="3">
    <source>
        <dbReference type="ARBA" id="ARBA00023157"/>
    </source>
</evidence>
<evidence type="ECO:0000256" key="2">
    <source>
        <dbReference type="ARBA" id="ARBA00022737"/>
    </source>
</evidence>
<dbReference type="EMBL" id="ADBV01014382">
    <property type="protein sequence ID" value="EJW73277.1"/>
    <property type="molecule type" value="Genomic_DNA"/>
</dbReference>
<dbReference type="InterPro" id="IPR000034">
    <property type="entry name" value="Laminin_IV"/>
</dbReference>
<keyword evidence="1" id="KW-0732">Signal</keyword>
<comment type="caution">
    <text evidence="6">The sequence shown here is derived from an EMBL/GenBank/DDBJ whole genome shotgun (WGS) entry which is preliminary data.</text>
</comment>
<dbReference type="Pfam" id="PF00052">
    <property type="entry name" value="Laminin_B"/>
    <property type="match status" value="1"/>
</dbReference>
<dbReference type="Proteomes" id="UP000004810">
    <property type="component" value="Unassembled WGS sequence"/>
</dbReference>
<evidence type="ECO:0000256" key="4">
    <source>
        <dbReference type="ARBA" id="ARBA00023180"/>
    </source>
</evidence>